<feature type="transmembrane region" description="Helical" evidence="7">
    <location>
        <begin position="69"/>
        <end position="90"/>
    </location>
</feature>
<evidence type="ECO:0000256" key="1">
    <source>
        <dbReference type="ARBA" id="ARBA00004141"/>
    </source>
</evidence>
<evidence type="ECO:0000256" key="7">
    <source>
        <dbReference type="SAM" id="Phobius"/>
    </source>
</evidence>
<evidence type="ECO:0000259" key="8">
    <source>
        <dbReference type="Pfam" id="PF02397"/>
    </source>
</evidence>
<accession>A0AB37UPW3</accession>
<dbReference type="AlphaFoldDB" id="A0AB37UPW3"/>
<gene>
    <name evidence="9" type="ORF">DSM107010_13710</name>
</gene>
<evidence type="ECO:0000313" key="9">
    <source>
        <dbReference type="EMBL" id="RUT13416.1"/>
    </source>
</evidence>
<evidence type="ECO:0000313" key="10">
    <source>
        <dbReference type="Proteomes" id="UP000282574"/>
    </source>
</evidence>
<comment type="subcellular location">
    <subcellularLocation>
        <location evidence="1">Membrane</location>
        <topology evidence="1">Multi-pass membrane protein</topology>
    </subcellularLocation>
</comment>
<keyword evidence="5 7" id="KW-1133">Transmembrane helix</keyword>
<reference evidence="9 10" key="1">
    <citation type="journal article" date="2019" name="Genome Biol. Evol.">
        <title>Day and night: Metabolic profiles and evolutionary relationships of six axenic non-marine cyanobacteria.</title>
        <authorList>
            <person name="Will S.E."/>
            <person name="Henke P."/>
            <person name="Boedeker C."/>
            <person name="Huang S."/>
            <person name="Brinkmann H."/>
            <person name="Rohde M."/>
            <person name="Jarek M."/>
            <person name="Friedl T."/>
            <person name="Seufert S."/>
            <person name="Schumacher M."/>
            <person name="Overmann J."/>
            <person name="Neumann-Schaal M."/>
            <person name="Petersen J."/>
        </authorList>
    </citation>
    <scope>NUCLEOTIDE SEQUENCE [LARGE SCALE GENOMIC DNA]</scope>
    <source>
        <strain evidence="9 10">SAG 39.79</strain>
    </source>
</reference>
<dbReference type="Pfam" id="PF02397">
    <property type="entry name" value="Bac_transf"/>
    <property type="match status" value="1"/>
</dbReference>
<dbReference type="InterPro" id="IPR017475">
    <property type="entry name" value="EPS_sugar_tfrase"/>
</dbReference>
<dbReference type="PANTHER" id="PTHR30576:SF23">
    <property type="entry name" value="GLUCOSYLTRANSFERASE"/>
    <property type="match status" value="1"/>
</dbReference>
<evidence type="ECO:0000256" key="2">
    <source>
        <dbReference type="ARBA" id="ARBA00006464"/>
    </source>
</evidence>
<feature type="transmembrane region" description="Helical" evidence="7">
    <location>
        <begin position="102"/>
        <end position="120"/>
    </location>
</feature>
<feature type="transmembrane region" description="Helical" evidence="7">
    <location>
        <begin position="126"/>
        <end position="147"/>
    </location>
</feature>
<feature type="transmembrane region" description="Helical" evidence="7">
    <location>
        <begin position="287"/>
        <end position="310"/>
    </location>
</feature>
<evidence type="ECO:0000256" key="6">
    <source>
        <dbReference type="ARBA" id="ARBA00023136"/>
    </source>
</evidence>
<dbReference type="PANTHER" id="PTHR30576">
    <property type="entry name" value="COLANIC BIOSYNTHESIS UDP-GLUCOSE LIPID CARRIER TRANSFERASE"/>
    <property type="match status" value="1"/>
</dbReference>
<evidence type="ECO:0000256" key="4">
    <source>
        <dbReference type="ARBA" id="ARBA00022692"/>
    </source>
</evidence>
<protein>
    <submittedName>
        <fullName evidence="9">Glycosyl transferase</fullName>
    </submittedName>
</protein>
<evidence type="ECO:0000256" key="5">
    <source>
        <dbReference type="ARBA" id="ARBA00022989"/>
    </source>
</evidence>
<keyword evidence="3 9" id="KW-0808">Transferase</keyword>
<organism evidence="9 10">
    <name type="scientific">Chroococcidiopsis cubana SAG 39.79</name>
    <dbReference type="NCBI Taxonomy" id="388085"/>
    <lineage>
        <taxon>Bacteria</taxon>
        <taxon>Bacillati</taxon>
        <taxon>Cyanobacteriota</taxon>
        <taxon>Cyanophyceae</taxon>
        <taxon>Chroococcidiopsidales</taxon>
        <taxon>Chroococcidiopsidaceae</taxon>
        <taxon>Chroococcidiopsis</taxon>
    </lineage>
</organism>
<proteinExistence type="inferred from homology"/>
<dbReference type="GO" id="GO:0016780">
    <property type="term" value="F:phosphotransferase activity, for other substituted phosphate groups"/>
    <property type="evidence" value="ECO:0007669"/>
    <property type="project" value="TreeGrafter"/>
</dbReference>
<dbReference type="GO" id="GO:0016020">
    <property type="term" value="C:membrane"/>
    <property type="evidence" value="ECO:0007669"/>
    <property type="project" value="UniProtKB-SubCell"/>
</dbReference>
<dbReference type="Proteomes" id="UP000282574">
    <property type="component" value="Unassembled WGS sequence"/>
</dbReference>
<keyword evidence="6 7" id="KW-0472">Membrane</keyword>
<comment type="similarity">
    <text evidence="2">Belongs to the bacterial sugar transferase family.</text>
</comment>
<dbReference type="InterPro" id="IPR003362">
    <property type="entry name" value="Bact_transf"/>
</dbReference>
<dbReference type="RefSeq" id="WP_106168989.1">
    <property type="nucleotide sequence ID" value="NZ_RSCK01000007.1"/>
</dbReference>
<evidence type="ECO:0000256" key="3">
    <source>
        <dbReference type="ARBA" id="ARBA00022679"/>
    </source>
</evidence>
<feature type="domain" description="Bacterial sugar transferase" evidence="8">
    <location>
        <begin position="282"/>
        <end position="472"/>
    </location>
</feature>
<keyword evidence="4 7" id="KW-0812">Transmembrane</keyword>
<sequence>MTSTSSVLSDRYARDLRAPLFSQLGKRIGQRWRRLITLLLFDIFALLISWQVTASFGEPFYLLNDNKDSLLAIATIIAFQVSLLASQELYQAGDKRRDYINIAKTLTIAHLLLLSVVFFFQDSRNILHQSLILSGVLSVTLVCSFRYSIDIAIDNLREQGFLRYPIYLISKLEDKNSAIKLLDSDRRYDFAGWVDITTINERDSVLQDIYRSKVSDVLIYSWEGITSQPLFYIKLKNAGVNIHVLPTALQVVEQKIKLRFLGSIPTFELSSYLTIGGDFLIKRCFDFIFAIALILLLIPAYLLIALLIAIDSSGSIFYKQNRMGLHGKTFQIWKFRTMKTDADRSQKSVEFSHQWKDGALFQTKNDPRITRIGKFLRRYSLDELPQLFNVVRGEMSLVGPRPVPNSDVEKFADRHFIRYQVLPGMTGLWQVSRSNTDDYEIDKVVNLDVKYMENWSLGLDIQILLKTIAVVLGRKGAY</sequence>
<comment type="caution">
    <text evidence="9">The sequence shown here is derived from an EMBL/GenBank/DDBJ whole genome shotgun (WGS) entry which is preliminary data.</text>
</comment>
<feature type="transmembrane region" description="Helical" evidence="7">
    <location>
        <begin position="35"/>
        <end position="57"/>
    </location>
</feature>
<keyword evidence="10" id="KW-1185">Reference proteome</keyword>
<dbReference type="NCBIfam" id="TIGR03025">
    <property type="entry name" value="EPS_sugtrans"/>
    <property type="match status" value="1"/>
</dbReference>
<dbReference type="EMBL" id="RSCK01000007">
    <property type="protein sequence ID" value="RUT13416.1"/>
    <property type="molecule type" value="Genomic_DNA"/>
</dbReference>
<name>A0AB37UPW3_9CYAN</name>